<dbReference type="Gene3D" id="2.60.120.10">
    <property type="entry name" value="Jelly Rolls"/>
    <property type="match status" value="2"/>
</dbReference>
<dbReference type="GO" id="GO:0071522">
    <property type="term" value="F:ureidoglycine aminohydrolase activity"/>
    <property type="evidence" value="ECO:0007669"/>
    <property type="project" value="InterPro"/>
</dbReference>
<name>A0A538SV95_UNCEI</name>
<proteinExistence type="predicted"/>
<accession>A0A538SV95</accession>
<protein>
    <recommendedName>
        <fullName evidence="3">Cupin domain-containing protein</fullName>
    </recommendedName>
</protein>
<dbReference type="InterPro" id="IPR014710">
    <property type="entry name" value="RmlC-like_jellyroll"/>
</dbReference>
<dbReference type="InterPro" id="IPR011051">
    <property type="entry name" value="RmlC_Cupin_sf"/>
</dbReference>
<dbReference type="AlphaFoldDB" id="A0A538SV95"/>
<feature type="non-terminal residue" evidence="1">
    <location>
        <position position="194"/>
    </location>
</feature>
<gene>
    <name evidence="1" type="ORF">E6K72_06635</name>
</gene>
<sequence length="194" mass="21407">MPQKGLVGNRAVVERNYAILPPQGIPESVLPEWTGTAARVLAAPAMGARFAMYLLDLAPGGGSAHALPEDVEAFFYAVSGECKLAYLHPGARFKLAATAQSRLIWLKKIYEPFDERRPADVLGNEGQVKGEPFMGVHELLLKTLLPADVAYDMAMNVFTFPPGYSLPVTETHFMEHGLYMLEGQGVYYLGDRWY</sequence>
<reference evidence="1 2" key="1">
    <citation type="journal article" date="2019" name="Nat. Microbiol.">
        <title>Mediterranean grassland soil C-N compound turnover is dependent on rainfall and depth, and is mediated by genomically divergent microorganisms.</title>
        <authorList>
            <person name="Diamond S."/>
            <person name="Andeer P.F."/>
            <person name="Li Z."/>
            <person name="Crits-Christoph A."/>
            <person name="Burstein D."/>
            <person name="Anantharaman K."/>
            <person name="Lane K.R."/>
            <person name="Thomas B.C."/>
            <person name="Pan C."/>
            <person name="Northen T.R."/>
            <person name="Banfield J.F."/>
        </authorList>
    </citation>
    <scope>NUCLEOTIDE SEQUENCE [LARGE SCALE GENOMIC DNA]</scope>
    <source>
        <strain evidence="1">WS_2</strain>
    </source>
</reference>
<evidence type="ECO:0008006" key="3">
    <source>
        <dbReference type="Google" id="ProtNLM"/>
    </source>
</evidence>
<dbReference type="PANTHER" id="PTHR34571">
    <property type="entry name" value="(S)-UREIDOGLYCINE AMINOHYDROLASE"/>
    <property type="match status" value="1"/>
</dbReference>
<evidence type="ECO:0000313" key="1">
    <source>
        <dbReference type="EMBL" id="TMQ55281.1"/>
    </source>
</evidence>
<dbReference type="SUPFAM" id="SSF51182">
    <property type="entry name" value="RmlC-like cupins"/>
    <property type="match status" value="1"/>
</dbReference>
<dbReference type="PANTHER" id="PTHR34571:SF1">
    <property type="entry name" value="(S)-UREIDOGLYCINE AMINOHYDROLASE"/>
    <property type="match status" value="1"/>
</dbReference>
<evidence type="ECO:0000313" key="2">
    <source>
        <dbReference type="Proteomes" id="UP000317716"/>
    </source>
</evidence>
<dbReference type="Proteomes" id="UP000317716">
    <property type="component" value="Unassembled WGS sequence"/>
</dbReference>
<comment type="caution">
    <text evidence="1">The sequence shown here is derived from an EMBL/GenBank/DDBJ whole genome shotgun (WGS) entry which is preliminary data.</text>
</comment>
<dbReference type="InterPro" id="IPR017627">
    <property type="entry name" value="UGHY"/>
</dbReference>
<dbReference type="EMBL" id="VBOS01000225">
    <property type="protein sequence ID" value="TMQ55281.1"/>
    <property type="molecule type" value="Genomic_DNA"/>
</dbReference>
<organism evidence="1 2">
    <name type="scientific">Eiseniibacteriota bacterium</name>
    <dbReference type="NCBI Taxonomy" id="2212470"/>
    <lineage>
        <taxon>Bacteria</taxon>
        <taxon>Candidatus Eiseniibacteriota</taxon>
    </lineage>
</organism>